<dbReference type="eggNOG" id="ENOG5033EES">
    <property type="taxonomic scope" value="Bacteria"/>
</dbReference>
<name>A0A081C2T3_VECG1</name>
<organism evidence="1">
    <name type="scientific">Vecturithrix granuli</name>
    <dbReference type="NCBI Taxonomy" id="1499967"/>
    <lineage>
        <taxon>Bacteria</taxon>
        <taxon>Candidatus Moduliflexota</taxon>
        <taxon>Candidatus Vecturitrichia</taxon>
        <taxon>Candidatus Vecturitrichales</taxon>
        <taxon>Candidatus Vecturitrichaceae</taxon>
        <taxon>Candidatus Vecturithrix</taxon>
    </lineage>
</organism>
<protein>
    <submittedName>
        <fullName evidence="1">Uncharacterized protein</fullName>
    </submittedName>
</protein>
<dbReference type="Proteomes" id="UP000030661">
    <property type="component" value="Unassembled WGS sequence"/>
</dbReference>
<gene>
    <name evidence="1" type="ORF">U27_05863</name>
</gene>
<reference evidence="1" key="1">
    <citation type="journal article" date="2015" name="PeerJ">
        <title>First genomic representation of candidate bacterial phylum KSB3 points to enhanced environmental sensing as a trigger of wastewater bulking.</title>
        <authorList>
            <person name="Sekiguchi Y."/>
            <person name="Ohashi A."/>
            <person name="Parks D.H."/>
            <person name="Yamauchi T."/>
            <person name="Tyson G.W."/>
            <person name="Hugenholtz P."/>
        </authorList>
    </citation>
    <scope>NUCLEOTIDE SEQUENCE [LARGE SCALE GENOMIC DNA]</scope>
</reference>
<dbReference type="AlphaFoldDB" id="A0A081C2T3"/>
<proteinExistence type="predicted"/>
<dbReference type="HOGENOM" id="CLU_2480371_0_0_0"/>
<dbReference type="EMBL" id="DF820468">
    <property type="protein sequence ID" value="GAK58888.1"/>
    <property type="molecule type" value="Genomic_DNA"/>
</dbReference>
<accession>A0A081C2T3</accession>
<sequence length="94" mass="10919">MLDTYKAILKGNTVIWADDSPVMPLPEQEIEILVTVLVKMKTPDDHHRQRGEKMARCLEKLAKTGEIQGISDPVTWQRELRKDRTIFSEEQYAH</sequence>
<dbReference type="STRING" id="1499967.U27_05863"/>
<keyword evidence="2" id="KW-1185">Reference proteome</keyword>
<evidence type="ECO:0000313" key="1">
    <source>
        <dbReference type="EMBL" id="GAK58888.1"/>
    </source>
</evidence>
<evidence type="ECO:0000313" key="2">
    <source>
        <dbReference type="Proteomes" id="UP000030661"/>
    </source>
</evidence>